<evidence type="ECO:0000256" key="1">
    <source>
        <dbReference type="SAM" id="MobiDB-lite"/>
    </source>
</evidence>
<dbReference type="OrthoDB" id="7376630at2"/>
<comment type="caution">
    <text evidence="2">The sequence shown here is derived from an EMBL/GenBank/DDBJ whole genome shotgun (WGS) entry which is preliminary data.</text>
</comment>
<name>A0A512E362_9PROT</name>
<sequence length="110" mass="11840">MSSFKPKRVSGADLVSQISPATSGLPASVPTPSLSALPAPVAKPLPLKKVQINFQASEPFAELVAIEAEKAGSTRRFFARLLRDAGYDVPEVDVNPPDTRRRRGQRELDG</sequence>
<proteinExistence type="predicted"/>
<keyword evidence="3" id="KW-1185">Reference proteome</keyword>
<evidence type="ECO:0000313" key="2">
    <source>
        <dbReference type="EMBL" id="GEO43144.1"/>
    </source>
</evidence>
<dbReference type="Proteomes" id="UP000321523">
    <property type="component" value="Unassembled WGS sequence"/>
</dbReference>
<gene>
    <name evidence="2" type="ORF">SAE02_72920</name>
</gene>
<dbReference type="RefSeq" id="WP_044436893.1">
    <property type="nucleotide sequence ID" value="NZ_BJYZ01000064.1"/>
</dbReference>
<dbReference type="AlphaFoldDB" id="A0A512E362"/>
<reference evidence="2 3" key="1">
    <citation type="submission" date="2019-07" db="EMBL/GenBank/DDBJ databases">
        <title>Whole genome shotgun sequence of Skermanella aerolata NBRC 106429.</title>
        <authorList>
            <person name="Hosoyama A."/>
            <person name="Uohara A."/>
            <person name="Ohji S."/>
            <person name="Ichikawa N."/>
        </authorList>
    </citation>
    <scope>NUCLEOTIDE SEQUENCE [LARGE SCALE GENOMIC DNA]</scope>
    <source>
        <strain evidence="2 3">NBRC 106429</strain>
    </source>
</reference>
<accession>A0A512E362</accession>
<protein>
    <submittedName>
        <fullName evidence="2">Uncharacterized protein</fullName>
    </submittedName>
</protein>
<dbReference type="EMBL" id="BJYZ01000064">
    <property type="protein sequence ID" value="GEO43144.1"/>
    <property type="molecule type" value="Genomic_DNA"/>
</dbReference>
<organism evidence="2 3">
    <name type="scientific">Skermanella aerolata</name>
    <dbReference type="NCBI Taxonomy" id="393310"/>
    <lineage>
        <taxon>Bacteria</taxon>
        <taxon>Pseudomonadati</taxon>
        <taxon>Pseudomonadota</taxon>
        <taxon>Alphaproteobacteria</taxon>
        <taxon>Rhodospirillales</taxon>
        <taxon>Azospirillaceae</taxon>
        <taxon>Skermanella</taxon>
    </lineage>
</organism>
<evidence type="ECO:0000313" key="3">
    <source>
        <dbReference type="Proteomes" id="UP000321523"/>
    </source>
</evidence>
<feature type="region of interest" description="Disordered" evidence="1">
    <location>
        <begin position="1"/>
        <end position="32"/>
    </location>
</feature>
<feature type="region of interest" description="Disordered" evidence="1">
    <location>
        <begin position="89"/>
        <end position="110"/>
    </location>
</feature>